<dbReference type="EMBL" id="CAACVR010000023">
    <property type="protein sequence ID" value="VEU22313.1"/>
    <property type="molecule type" value="Genomic_DNA"/>
</dbReference>
<evidence type="ECO:0000256" key="6">
    <source>
        <dbReference type="ARBA" id="ARBA00023274"/>
    </source>
</evidence>
<evidence type="ECO:0000256" key="2">
    <source>
        <dbReference type="ARBA" id="ARBA00009863"/>
    </source>
</evidence>
<comment type="similarity">
    <text evidence="2">Belongs to the mitochondrion-specific ribosomal protein mS29 family.</text>
</comment>
<dbReference type="GO" id="GO:0005763">
    <property type="term" value="C:mitochondrial small ribosomal subunit"/>
    <property type="evidence" value="ECO:0007669"/>
    <property type="project" value="TreeGrafter"/>
</dbReference>
<evidence type="ECO:0000256" key="7">
    <source>
        <dbReference type="ARBA" id="ARBA00035140"/>
    </source>
</evidence>
<dbReference type="GO" id="GO:0003735">
    <property type="term" value="F:structural constituent of ribosome"/>
    <property type="evidence" value="ECO:0007669"/>
    <property type="project" value="TreeGrafter"/>
</dbReference>
<dbReference type="Proteomes" id="UP000290900">
    <property type="component" value="Unassembled WGS sequence"/>
</dbReference>
<dbReference type="PANTHER" id="PTHR12810">
    <property type="entry name" value="MITOCHONDRIAL 28S RIBOSOMAL PROTEIN S29"/>
    <property type="match status" value="1"/>
</dbReference>
<dbReference type="AlphaFoldDB" id="A0A448YN69"/>
<gene>
    <name evidence="8" type="ORF">BRENAR_LOCUS3044</name>
</gene>
<keyword evidence="4" id="KW-0689">Ribosomal protein</keyword>
<dbReference type="STRING" id="13370.A0A448YN69"/>
<dbReference type="Pfam" id="PF10236">
    <property type="entry name" value="DAP3"/>
    <property type="match status" value="1"/>
</dbReference>
<dbReference type="Gene3D" id="3.40.50.300">
    <property type="entry name" value="P-loop containing nucleotide triphosphate hydrolases"/>
    <property type="match status" value="1"/>
</dbReference>
<evidence type="ECO:0000313" key="9">
    <source>
        <dbReference type="Proteomes" id="UP000290900"/>
    </source>
</evidence>
<dbReference type="InterPro" id="IPR019368">
    <property type="entry name" value="Ribosomal_mS29"/>
</dbReference>
<dbReference type="OrthoDB" id="274828at2759"/>
<accession>A0A448YN69</accession>
<reference evidence="8 9" key="1">
    <citation type="submission" date="2018-12" db="EMBL/GenBank/DDBJ databases">
        <authorList>
            <person name="Tiukova I."/>
            <person name="Dainat J."/>
        </authorList>
    </citation>
    <scope>NUCLEOTIDE SEQUENCE [LARGE SCALE GENOMIC DNA]</scope>
</reference>
<name>A0A448YN69_BRENA</name>
<evidence type="ECO:0000256" key="1">
    <source>
        <dbReference type="ARBA" id="ARBA00004173"/>
    </source>
</evidence>
<dbReference type="InterPro" id="IPR027417">
    <property type="entry name" value="P-loop_NTPase"/>
</dbReference>
<keyword evidence="3" id="KW-0809">Transit peptide</keyword>
<keyword evidence="6" id="KW-0687">Ribonucleoprotein</keyword>
<dbReference type="PANTHER" id="PTHR12810:SF0">
    <property type="entry name" value="SMALL RIBOSOMAL SUBUNIT PROTEIN MS29"/>
    <property type="match status" value="1"/>
</dbReference>
<comment type="subcellular location">
    <subcellularLocation>
        <location evidence="1">Mitochondrion</location>
    </subcellularLocation>
</comment>
<sequence>MFGVLKNSSSKLTPLSVRCFTTGQTSLAIAAARKSFNKKASFDRSKHNRKGQGSEKTFVETLKSSNFKTTAKDAEILEKLPTLTVQNLRLGEVVRYNDENLRKMFVSGSFKAHQFNELYSKPTTLIRPTETVKLADFYSNSIKEEHSRNNRLILTGPTGVGKSTALSQFQAMALGTSGGAILIAVPNAESIVDGSSDFKYNNDTGLYDQQMLARTLLRKLIAANKDLLSEIKISADFVPVHGGKKQQETQKLTKGKSSVLDLALLGVGQQINSTHVFTTIVQELSTQTTYPVFITLDNLSAFVQFGMTAYRDTHNDPIYFQKLQIAKTLLDYLSGESTFAKGAIVAATRGSDKHSENDTIPVGLGLKDPNLYKKFDNFDRNFAEVLAKNGGAKNLEVSKLSVDECRALLAHMISCDVIHNEYQMAEELESLGQEEYLRKLAERKYLISGNGNARLFLESCVLAYV</sequence>
<keyword evidence="9" id="KW-1185">Reference proteome</keyword>
<dbReference type="SUPFAM" id="SSF52540">
    <property type="entry name" value="P-loop containing nucleoside triphosphate hydrolases"/>
    <property type="match status" value="2"/>
</dbReference>
<protein>
    <recommendedName>
        <fullName evidence="7">Small ribosomal subunit protein mS29</fullName>
    </recommendedName>
</protein>
<proteinExistence type="inferred from homology"/>
<organism evidence="8 9">
    <name type="scientific">Brettanomyces naardenensis</name>
    <name type="common">Yeast</name>
    <dbReference type="NCBI Taxonomy" id="13370"/>
    <lineage>
        <taxon>Eukaryota</taxon>
        <taxon>Fungi</taxon>
        <taxon>Dikarya</taxon>
        <taxon>Ascomycota</taxon>
        <taxon>Saccharomycotina</taxon>
        <taxon>Pichiomycetes</taxon>
        <taxon>Pichiales</taxon>
        <taxon>Pichiaceae</taxon>
        <taxon>Brettanomyces</taxon>
    </lineage>
</organism>
<evidence type="ECO:0000256" key="3">
    <source>
        <dbReference type="ARBA" id="ARBA00022946"/>
    </source>
</evidence>
<dbReference type="FunCoup" id="A0A448YN69">
    <property type="interactions" value="114"/>
</dbReference>
<evidence type="ECO:0000256" key="4">
    <source>
        <dbReference type="ARBA" id="ARBA00022980"/>
    </source>
</evidence>
<evidence type="ECO:0000313" key="8">
    <source>
        <dbReference type="EMBL" id="VEU22313.1"/>
    </source>
</evidence>
<dbReference type="InParanoid" id="A0A448YN69"/>
<keyword evidence="5" id="KW-0496">Mitochondrion</keyword>
<evidence type="ECO:0000256" key="5">
    <source>
        <dbReference type="ARBA" id="ARBA00023128"/>
    </source>
</evidence>